<dbReference type="Proteomes" id="UP000240481">
    <property type="component" value="Unassembled WGS sequence"/>
</dbReference>
<dbReference type="AlphaFoldDB" id="A0A0J8XUH4"/>
<organism evidence="2 3">
    <name type="scientific">Photobacterium swingsii</name>
    <dbReference type="NCBI Taxonomy" id="680026"/>
    <lineage>
        <taxon>Bacteria</taxon>
        <taxon>Pseudomonadati</taxon>
        <taxon>Pseudomonadota</taxon>
        <taxon>Gammaproteobacteria</taxon>
        <taxon>Vibrionales</taxon>
        <taxon>Vibrionaceae</taxon>
        <taxon>Photobacterium</taxon>
    </lineage>
</organism>
<comment type="caution">
    <text evidence="2">The sequence shown here is derived from an EMBL/GenBank/DDBJ whole genome shotgun (WGS) entry which is preliminary data.</text>
</comment>
<evidence type="ECO:0000313" key="2">
    <source>
        <dbReference type="EMBL" id="PSW22729.1"/>
    </source>
</evidence>
<dbReference type="RefSeq" id="WP_048900451.1">
    <property type="nucleotide sequence ID" value="NZ_AP024853.1"/>
</dbReference>
<feature type="region of interest" description="Disordered" evidence="1">
    <location>
        <begin position="29"/>
        <end position="70"/>
    </location>
</feature>
<feature type="compositionally biased region" description="Polar residues" evidence="1">
    <location>
        <begin position="61"/>
        <end position="70"/>
    </location>
</feature>
<evidence type="ECO:0000313" key="3">
    <source>
        <dbReference type="Proteomes" id="UP000240481"/>
    </source>
</evidence>
<dbReference type="EMBL" id="PYLZ01000011">
    <property type="protein sequence ID" value="PSW22729.1"/>
    <property type="molecule type" value="Genomic_DNA"/>
</dbReference>
<keyword evidence="3" id="KW-1185">Reference proteome</keyword>
<gene>
    <name evidence="2" type="ORF">C9I94_18250</name>
</gene>
<sequence>MLKYIVIALVGLGVYLGVTYKDQIEDVTNSRPMEEVQDMYEDAKDQASDKAEELSDKADELSSQLKDLTK</sequence>
<accession>A0A0J8XUH4</accession>
<feature type="compositionally biased region" description="Basic and acidic residues" evidence="1">
    <location>
        <begin position="41"/>
        <end position="60"/>
    </location>
</feature>
<reference evidence="2 3" key="1">
    <citation type="submission" date="2018-01" db="EMBL/GenBank/DDBJ databases">
        <title>Whole genome sequencing of Histamine producing bacteria.</title>
        <authorList>
            <person name="Butler K."/>
        </authorList>
    </citation>
    <scope>NUCLEOTIDE SEQUENCE [LARGE SCALE GENOMIC DNA]</scope>
    <source>
        <strain evidence="2 3">DSM 24669</strain>
    </source>
</reference>
<proteinExistence type="predicted"/>
<evidence type="ECO:0000256" key="1">
    <source>
        <dbReference type="SAM" id="MobiDB-lite"/>
    </source>
</evidence>
<dbReference type="OrthoDB" id="5823330at2"/>
<protein>
    <submittedName>
        <fullName evidence="2">YtxH domain-containing protein</fullName>
    </submittedName>
</protein>
<dbReference type="Gene3D" id="6.10.140.1430">
    <property type="match status" value="1"/>
</dbReference>
<name>A0A0J8XUH4_9GAMM</name>